<name>A0A9N9WS42_9DIPT</name>
<organism evidence="1 2">
    <name type="scientific">Chironomus riparius</name>
    <dbReference type="NCBI Taxonomy" id="315576"/>
    <lineage>
        <taxon>Eukaryota</taxon>
        <taxon>Metazoa</taxon>
        <taxon>Ecdysozoa</taxon>
        <taxon>Arthropoda</taxon>
        <taxon>Hexapoda</taxon>
        <taxon>Insecta</taxon>
        <taxon>Pterygota</taxon>
        <taxon>Neoptera</taxon>
        <taxon>Endopterygota</taxon>
        <taxon>Diptera</taxon>
        <taxon>Nematocera</taxon>
        <taxon>Chironomoidea</taxon>
        <taxon>Chironomidae</taxon>
        <taxon>Chironominae</taxon>
        <taxon>Chironomus</taxon>
    </lineage>
</organism>
<reference evidence="1" key="1">
    <citation type="submission" date="2022-01" db="EMBL/GenBank/DDBJ databases">
        <authorList>
            <person name="King R."/>
        </authorList>
    </citation>
    <scope>NUCLEOTIDE SEQUENCE</scope>
</reference>
<dbReference type="EMBL" id="OU895878">
    <property type="protein sequence ID" value="CAG9802028.1"/>
    <property type="molecule type" value="Genomic_DNA"/>
</dbReference>
<sequence>MIGLFLICAFLLLVIFIGFRISRDVLEVRHVGPRGSSYCRKCVMWSLKGLSNGVSASYSAITGTSSNQLKN</sequence>
<evidence type="ECO:0000313" key="1">
    <source>
        <dbReference type="EMBL" id="CAG9802028.1"/>
    </source>
</evidence>
<evidence type="ECO:0000313" key="2">
    <source>
        <dbReference type="Proteomes" id="UP001153620"/>
    </source>
</evidence>
<accession>A0A9N9WS42</accession>
<reference evidence="1" key="2">
    <citation type="submission" date="2022-10" db="EMBL/GenBank/DDBJ databases">
        <authorList>
            <consortium name="ENA_rothamsted_submissions"/>
            <consortium name="culmorum"/>
            <person name="King R."/>
        </authorList>
    </citation>
    <scope>NUCLEOTIDE SEQUENCE</scope>
</reference>
<protein>
    <submittedName>
        <fullName evidence="1">Uncharacterized protein</fullName>
    </submittedName>
</protein>
<dbReference type="AlphaFoldDB" id="A0A9N9WS42"/>
<dbReference type="Proteomes" id="UP001153620">
    <property type="component" value="Chromosome 2"/>
</dbReference>
<keyword evidence="2" id="KW-1185">Reference proteome</keyword>
<gene>
    <name evidence="1" type="ORF">CHIRRI_LOCUS4944</name>
</gene>
<proteinExistence type="predicted"/>